<keyword evidence="3" id="KW-0663">Pyridoxal phosphate</keyword>
<gene>
    <name evidence="6" type="ORF">METZ01_LOCUS496602</name>
</gene>
<evidence type="ECO:0000256" key="2">
    <source>
        <dbReference type="ARBA" id="ARBA00010447"/>
    </source>
</evidence>
<evidence type="ECO:0000256" key="1">
    <source>
        <dbReference type="ARBA" id="ARBA00001933"/>
    </source>
</evidence>
<proteinExistence type="inferred from homology"/>
<protein>
    <recommendedName>
        <fullName evidence="5">Aminotransferase class V domain-containing protein</fullName>
    </recommendedName>
</protein>
<comment type="catalytic activity">
    <reaction evidence="4">
        <text>(sulfur carrier)-H + L-cysteine = (sulfur carrier)-SH + L-alanine</text>
        <dbReference type="Rhea" id="RHEA:43892"/>
        <dbReference type="Rhea" id="RHEA-COMP:14737"/>
        <dbReference type="Rhea" id="RHEA-COMP:14739"/>
        <dbReference type="ChEBI" id="CHEBI:29917"/>
        <dbReference type="ChEBI" id="CHEBI:35235"/>
        <dbReference type="ChEBI" id="CHEBI:57972"/>
        <dbReference type="ChEBI" id="CHEBI:64428"/>
        <dbReference type="EC" id="2.8.1.7"/>
    </reaction>
</comment>
<dbReference type="InterPro" id="IPR020578">
    <property type="entry name" value="Aminotrans_V_PyrdxlP_BS"/>
</dbReference>
<evidence type="ECO:0000256" key="4">
    <source>
        <dbReference type="ARBA" id="ARBA00050776"/>
    </source>
</evidence>
<comment type="cofactor">
    <cofactor evidence="1">
        <name>pyridoxal 5'-phosphate</name>
        <dbReference type="ChEBI" id="CHEBI:597326"/>
    </cofactor>
</comment>
<dbReference type="GO" id="GO:0031071">
    <property type="term" value="F:cysteine desulfurase activity"/>
    <property type="evidence" value="ECO:0007669"/>
    <property type="project" value="UniProtKB-EC"/>
</dbReference>
<dbReference type="InterPro" id="IPR000192">
    <property type="entry name" value="Aminotrans_V_dom"/>
</dbReference>
<evidence type="ECO:0000256" key="3">
    <source>
        <dbReference type="ARBA" id="ARBA00022898"/>
    </source>
</evidence>
<reference evidence="6" key="1">
    <citation type="submission" date="2018-05" db="EMBL/GenBank/DDBJ databases">
        <authorList>
            <person name="Lanie J.A."/>
            <person name="Ng W.-L."/>
            <person name="Kazmierczak K.M."/>
            <person name="Andrzejewski T.M."/>
            <person name="Davidsen T.M."/>
            <person name="Wayne K.J."/>
            <person name="Tettelin H."/>
            <person name="Glass J.I."/>
            <person name="Rusch D."/>
            <person name="Podicherti R."/>
            <person name="Tsui H.-C.T."/>
            <person name="Winkler M.E."/>
        </authorList>
    </citation>
    <scope>NUCLEOTIDE SEQUENCE</scope>
</reference>
<organism evidence="6">
    <name type="scientific">marine metagenome</name>
    <dbReference type="NCBI Taxonomy" id="408172"/>
    <lineage>
        <taxon>unclassified sequences</taxon>
        <taxon>metagenomes</taxon>
        <taxon>ecological metagenomes</taxon>
    </lineage>
</organism>
<dbReference type="PANTHER" id="PTHR43586">
    <property type="entry name" value="CYSTEINE DESULFURASE"/>
    <property type="match status" value="1"/>
</dbReference>
<dbReference type="SUPFAM" id="SSF53383">
    <property type="entry name" value="PLP-dependent transferases"/>
    <property type="match status" value="1"/>
</dbReference>
<name>A0A383DIR3_9ZZZZ</name>
<dbReference type="InterPro" id="IPR015424">
    <property type="entry name" value="PyrdxlP-dep_Trfase"/>
</dbReference>
<feature type="domain" description="Aminotransferase class V" evidence="5">
    <location>
        <begin position="1"/>
        <end position="206"/>
    </location>
</feature>
<dbReference type="AlphaFoldDB" id="A0A383DIR3"/>
<comment type="similarity">
    <text evidence="2">Belongs to the class-V pyridoxal-phosphate-dependent aminotransferase family. Csd subfamily.</text>
</comment>
<dbReference type="PANTHER" id="PTHR43586:SF8">
    <property type="entry name" value="CYSTEINE DESULFURASE 1, CHLOROPLASTIC"/>
    <property type="match status" value="1"/>
</dbReference>
<sequence>MAHDCGALVLVDGAQIAPHHQVNVTELDCDFFAFSGHKMLGPTGVGVLYAKSELLEEMNPFLGGGEMIRRVTMEKSTWADIPWKFEAGTPNIAQVIGLGAAIDYLNELGMDTVTSIEHELHNYARLKLGEIPSLTIYGDREDKGAVISFNIEGIHPHDLAHILDTHGIAIRAGHHCAQPIMKKLKVTATNRASFYIYNTVEEIDRLVEGIQKAVSMFSG</sequence>
<dbReference type="InterPro" id="IPR015421">
    <property type="entry name" value="PyrdxlP-dep_Trfase_major"/>
</dbReference>
<dbReference type="InterPro" id="IPR015422">
    <property type="entry name" value="PyrdxlP-dep_Trfase_small"/>
</dbReference>
<dbReference type="Gene3D" id="3.40.640.10">
    <property type="entry name" value="Type I PLP-dependent aspartate aminotransferase-like (Major domain)"/>
    <property type="match status" value="1"/>
</dbReference>
<evidence type="ECO:0000259" key="5">
    <source>
        <dbReference type="Pfam" id="PF00266"/>
    </source>
</evidence>
<dbReference type="Gene3D" id="3.90.1150.10">
    <property type="entry name" value="Aspartate Aminotransferase, domain 1"/>
    <property type="match status" value="1"/>
</dbReference>
<dbReference type="EMBL" id="UINC01217234">
    <property type="protein sequence ID" value="SVE43748.1"/>
    <property type="molecule type" value="Genomic_DNA"/>
</dbReference>
<dbReference type="Pfam" id="PF00266">
    <property type="entry name" value="Aminotran_5"/>
    <property type="match status" value="1"/>
</dbReference>
<evidence type="ECO:0000313" key="6">
    <source>
        <dbReference type="EMBL" id="SVE43748.1"/>
    </source>
</evidence>
<accession>A0A383DIR3</accession>
<dbReference type="PROSITE" id="PS00595">
    <property type="entry name" value="AA_TRANSFER_CLASS_5"/>
    <property type="match status" value="1"/>
</dbReference>